<sequence>MNPENISEPRDKRSLQCRMQTSEADTITRAKILLTQDNNYKKGFKLDHLWPIIKEMQKFADNDTATSAFRRQSGDAAGLEEIFAGKRRWRRGRCRVGDCLISDYNVAWVVHGLYELQRRKATSHAKFVFKRKCAYLDAKFSSSELEVMKLFVSLSCMVFVFVYRVNFHVFCESVVDIHVCEGFPVSNPKTNSNSKFGGRKTVEERERSAKGSKRDVRWLFVKTTPSPRWRVAILGKPPLYPHGVHAPPRGAEVARKLLPRGVIVTSWTGSRQSGSLGLREVFTFMASSVENEPTNLEDQKMKDLIQENERISRMNMTLNRELEEIHELGLNEINTRVVQ</sequence>
<evidence type="ECO:0000313" key="2">
    <source>
        <dbReference type="Proteomes" id="UP001281410"/>
    </source>
</evidence>
<dbReference type="Proteomes" id="UP001281410">
    <property type="component" value="Unassembled WGS sequence"/>
</dbReference>
<evidence type="ECO:0008006" key="3">
    <source>
        <dbReference type="Google" id="ProtNLM"/>
    </source>
</evidence>
<comment type="caution">
    <text evidence="1">The sequence shown here is derived from an EMBL/GenBank/DDBJ whole genome shotgun (WGS) entry which is preliminary data.</text>
</comment>
<organism evidence="1 2">
    <name type="scientific">Dipteronia sinensis</name>
    <dbReference type="NCBI Taxonomy" id="43782"/>
    <lineage>
        <taxon>Eukaryota</taxon>
        <taxon>Viridiplantae</taxon>
        <taxon>Streptophyta</taxon>
        <taxon>Embryophyta</taxon>
        <taxon>Tracheophyta</taxon>
        <taxon>Spermatophyta</taxon>
        <taxon>Magnoliopsida</taxon>
        <taxon>eudicotyledons</taxon>
        <taxon>Gunneridae</taxon>
        <taxon>Pentapetalae</taxon>
        <taxon>rosids</taxon>
        <taxon>malvids</taxon>
        <taxon>Sapindales</taxon>
        <taxon>Sapindaceae</taxon>
        <taxon>Hippocastanoideae</taxon>
        <taxon>Acereae</taxon>
        <taxon>Dipteronia</taxon>
    </lineage>
</organism>
<proteinExistence type="predicted"/>
<protein>
    <recommendedName>
        <fullName evidence="3">No apical meristem-associated C-terminal domain-containing protein</fullName>
    </recommendedName>
</protein>
<name>A0AAD9ZS52_9ROSI</name>
<reference evidence="1" key="1">
    <citation type="journal article" date="2023" name="Plant J.">
        <title>Genome sequences and population genomics provide insights into the demographic history, inbreeding, and mutation load of two 'living fossil' tree species of Dipteronia.</title>
        <authorList>
            <person name="Feng Y."/>
            <person name="Comes H.P."/>
            <person name="Chen J."/>
            <person name="Zhu S."/>
            <person name="Lu R."/>
            <person name="Zhang X."/>
            <person name="Li P."/>
            <person name="Qiu J."/>
            <person name="Olsen K.M."/>
            <person name="Qiu Y."/>
        </authorList>
    </citation>
    <scope>NUCLEOTIDE SEQUENCE</scope>
    <source>
        <strain evidence="1">NBL</strain>
    </source>
</reference>
<keyword evidence="2" id="KW-1185">Reference proteome</keyword>
<dbReference type="AlphaFoldDB" id="A0AAD9ZS52"/>
<evidence type="ECO:0000313" key="1">
    <source>
        <dbReference type="EMBL" id="KAK3189514.1"/>
    </source>
</evidence>
<accession>A0AAD9ZS52</accession>
<dbReference type="EMBL" id="JANJYJ010000009">
    <property type="protein sequence ID" value="KAK3189514.1"/>
    <property type="molecule type" value="Genomic_DNA"/>
</dbReference>
<gene>
    <name evidence="1" type="ORF">Dsin_029075</name>
</gene>